<keyword evidence="1" id="KW-0812">Transmembrane</keyword>
<comment type="caution">
    <text evidence="2">The sequence shown here is derived from an EMBL/GenBank/DDBJ whole genome shotgun (WGS) entry which is preliminary data.</text>
</comment>
<evidence type="ECO:0000256" key="1">
    <source>
        <dbReference type="SAM" id="Phobius"/>
    </source>
</evidence>
<feature type="transmembrane region" description="Helical" evidence="1">
    <location>
        <begin position="6"/>
        <end position="31"/>
    </location>
</feature>
<gene>
    <name evidence="2" type="ORF">C1H76_3211</name>
</gene>
<organism evidence="2 3">
    <name type="scientific">Elsinoe australis</name>
    <dbReference type="NCBI Taxonomy" id="40998"/>
    <lineage>
        <taxon>Eukaryota</taxon>
        <taxon>Fungi</taxon>
        <taxon>Dikarya</taxon>
        <taxon>Ascomycota</taxon>
        <taxon>Pezizomycotina</taxon>
        <taxon>Dothideomycetes</taxon>
        <taxon>Dothideomycetidae</taxon>
        <taxon>Myriangiales</taxon>
        <taxon>Elsinoaceae</taxon>
        <taxon>Elsinoe</taxon>
    </lineage>
</organism>
<evidence type="ECO:0000313" key="3">
    <source>
        <dbReference type="Proteomes" id="UP000308133"/>
    </source>
</evidence>
<evidence type="ECO:0000313" key="2">
    <source>
        <dbReference type="EMBL" id="TKX24602.1"/>
    </source>
</evidence>
<protein>
    <submittedName>
        <fullName evidence="2">Uncharacterized protein</fullName>
    </submittedName>
</protein>
<reference evidence="2 3" key="1">
    <citation type="submission" date="2018-02" db="EMBL/GenBank/DDBJ databases">
        <title>Draft genome sequences of Elsinoe sp., causing black scab on jojoba.</title>
        <authorList>
            <person name="Stodart B."/>
            <person name="Jeffress S."/>
            <person name="Ash G."/>
            <person name="Arun Chinnappa K."/>
        </authorList>
    </citation>
    <scope>NUCLEOTIDE SEQUENCE [LARGE SCALE GENOMIC DNA]</scope>
    <source>
        <strain evidence="2 3">Hillstone_2</strain>
    </source>
</reference>
<sequence>MNPPLLLYINVLGLDIEALLHYVALGGFMFLRKTIDGAVFRA</sequence>
<dbReference type="Proteomes" id="UP000308133">
    <property type="component" value="Unassembled WGS sequence"/>
</dbReference>
<keyword evidence="1" id="KW-1133">Transmembrane helix</keyword>
<accession>A0A4V6DXD3</accession>
<dbReference type="EMBL" id="PTQR01000039">
    <property type="protein sequence ID" value="TKX24602.1"/>
    <property type="molecule type" value="Genomic_DNA"/>
</dbReference>
<proteinExistence type="predicted"/>
<name>A0A4V6DXD3_9PEZI</name>
<dbReference type="AlphaFoldDB" id="A0A4V6DXD3"/>
<keyword evidence="1" id="KW-0472">Membrane</keyword>